<evidence type="ECO:0000313" key="4">
    <source>
        <dbReference type="Proteomes" id="UP000216339"/>
    </source>
</evidence>
<dbReference type="NCBIfam" id="TIGR03361">
    <property type="entry name" value="VI_Rhs_Vgr"/>
    <property type="match status" value="1"/>
</dbReference>
<dbReference type="InterPro" id="IPR006533">
    <property type="entry name" value="T6SS_Vgr_RhsGE"/>
</dbReference>
<evidence type="ECO:0000313" key="3">
    <source>
        <dbReference type="EMBL" id="PAP75730.1"/>
    </source>
</evidence>
<evidence type="ECO:0000259" key="2">
    <source>
        <dbReference type="Pfam" id="PF22178"/>
    </source>
</evidence>
<accession>A0A271IX89</accession>
<comment type="caution">
    <text evidence="3">The sequence shown here is derived from an EMBL/GenBank/DDBJ whole genome shotgun (WGS) entry which is preliminary data.</text>
</comment>
<sequence>MPTLHRIARHEFACSALGPETFRVVRFEGTEAISRPYRFEVELVSDDPEVAFEDVIDKPATLTMYRGDDPSEVDGIVVDFEQSHEAGGQSEFRYAYRAVLVPRLWRLGLSFQSRIFQNLTVEEIVSKVLDDAGVDYRFKLSASYDPREYTTQYKETDLDFVQRLLEFEGIRYYFTHEGGAETLVMSDDASDAPDVEGDPVVGYSHADGLRPSDSLETIRDFLARQRLVTAKAEIKDYNYRTPETELFSETEHGQKPALGVHSDSAVHMMDGGRGGQLAKVRSEEIETTRLTMTGTGDCLRFRSGHRFSLTDHYRDGLNQDYLLVEVQHLGTQPDAAESHGTTTRAADEAPPGYSNAFTCVPATTPYRPPRLTPEPKLPGVLTAKVESAGGTYAPVDDQGRYRVRFPFDIGDAGDAGATKPVRLAQGYTGGGYGMHFPVHKGAEMVVACVDGNVDRIVGLSTVYNPTQFSPVTSSNPSENVLRSWGENELTFDDKQGEELVFMHATKDHLCEVVDNQENHVGTNRAQTVGNDETLSVGNDQKETVGHDNELTVGNDQMLTVGVNRTITVGGSHTESIGSSQSVTVGVAASESVGAAKTVSVGAAYAVTVGAGYQISVGAVSSESVGGAKSLTASGPISNSAGAAYEVTAGADLTWEAGKDGKMTIGKKLFIESGDALSIKGKKKVNIEAADQLTLKCGSAEIILKKNGDISLKGKKIDIKGSGKVTMKGSQIAEN</sequence>
<dbReference type="SUPFAM" id="SSF69349">
    <property type="entry name" value="Phage fibre proteins"/>
    <property type="match status" value="2"/>
</dbReference>
<dbReference type="NCBIfam" id="TIGR01646">
    <property type="entry name" value="vgr_GE"/>
    <property type="match status" value="1"/>
</dbReference>
<dbReference type="InterPro" id="IPR054030">
    <property type="entry name" value="Gp5_Vgr_C"/>
</dbReference>
<dbReference type="Gene3D" id="2.40.50.230">
    <property type="entry name" value="Gp5 N-terminal domain"/>
    <property type="match status" value="1"/>
</dbReference>
<organism evidence="3 4">
    <name type="scientific">Rubrivirga marina</name>
    <dbReference type="NCBI Taxonomy" id="1196024"/>
    <lineage>
        <taxon>Bacteria</taxon>
        <taxon>Pseudomonadati</taxon>
        <taxon>Rhodothermota</taxon>
        <taxon>Rhodothermia</taxon>
        <taxon>Rhodothermales</taxon>
        <taxon>Rubricoccaceae</taxon>
        <taxon>Rubrivirga</taxon>
    </lineage>
</organism>
<dbReference type="RefSeq" id="WP_095509371.1">
    <property type="nucleotide sequence ID" value="NZ_MQWD01000001.1"/>
</dbReference>
<dbReference type="SUPFAM" id="SSF69255">
    <property type="entry name" value="gp5 N-terminal domain-like"/>
    <property type="match status" value="1"/>
</dbReference>
<reference evidence="3 4" key="1">
    <citation type="submission" date="2016-11" db="EMBL/GenBank/DDBJ databases">
        <title>Study of marine rhodopsin-containing bacteria.</title>
        <authorList>
            <person name="Yoshizawa S."/>
            <person name="Kumagai Y."/>
            <person name="Kogure K."/>
        </authorList>
    </citation>
    <scope>NUCLEOTIDE SEQUENCE [LARGE SCALE GENOMIC DNA]</scope>
    <source>
        <strain evidence="3 4">SAORIC-28</strain>
    </source>
</reference>
<proteinExistence type="predicted"/>
<feature type="region of interest" description="Disordered" evidence="1">
    <location>
        <begin position="333"/>
        <end position="354"/>
    </location>
</feature>
<dbReference type="Pfam" id="PF22178">
    <property type="entry name" value="Gp5_trimer_C"/>
    <property type="match status" value="1"/>
</dbReference>
<protein>
    <recommendedName>
        <fullName evidence="2">Gp5/Type VI secretion system Vgr C-terminal trimerisation domain-containing protein</fullName>
    </recommendedName>
</protein>
<dbReference type="Pfam" id="PF05954">
    <property type="entry name" value="Phage_GPD"/>
    <property type="match status" value="1"/>
</dbReference>
<name>A0A271IX89_9BACT</name>
<dbReference type="InterPro" id="IPR037026">
    <property type="entry name" value="Vgr_OB-fold_dom_sf"/>
</dbReference>
<dbReference type="AlphaFoldDB" id="A0A271IX89"/>
<dbReference type="SUPFAM" id="SSF69279">
    <property type="entry name" value="Phage tail proteins"/>
    <property type="match status" value="2"/>
</dbReference>
<dbReference type="EMBL" id="MQWD01000001">
    <property type="protein sequence ID" value="PAP75730.1"/>
    <property type="molecule type" value="Genomic_DNA"/>
</dbReference>
<dbReference type="OrthoDB" id="727155at2"/>
<dbReference type="Gene3D" id="3.55.50.10">
    <property type="entry name" value="Baseplate protein-like domains"/>
    <property type="match status" value="1"/>
</dbReference>
<dbReference type="Proteomes" id="UP000216339">
    <property type="component" value="Unassembled WGS sequence"/>
</dbReference>
<dbReference type="Gene3D" id="2.30.110.50">
    <property type="match status" value="1"/>
</dbReference>
<feature type="domain" description="Gp5/Type VI secretion system Vgr C-terminal trimerisation" evidence="2">
    <location>
        <begin position="485"/>
        <end position="584"/>
    </location>
</feature>
<keyword evidence="4" id="KW-1185">Reference proteome</keyword>
<gene>
    <name evidence="3" type="ORF">BSZ37_04390</name>
</gene>
<dbReference type="InterPro" id="IPR017847">
    <property type="entry name" value="T6SS_RhsGE_Vgr_subset"/>
</dbReference>
<dbReference type="Gene3D" id="4.10.220.110">
    <property type="match status" value="1"/>
</dbReference>
<evidence type="ECO:0000256" key="1">
    <source>
        <dbReference type="SAM" id="MobiDB-lite"/>
    </source>
</evidence>